<proteinExistence type="predicted"/>
<dbReference type="SUPFAM" id="SSF102414">
    <property type="entry name" value="Alpha-2,3/8-sialyltransferase CstII"/>
    <property type="match status" value="1"/>
</dbReference>
<accession>A0ABU8TS62</accession>
<comment type="caution">
    <text evidence="1">The sequence shown here is derived from an EMBL/GenBank/DDBJ whole genome shotgun (WGS) entry which is preliminary data.</text>
</comment>
<dbReference type="EMBL" id="JBAKIA010000042">
    <property type="protein sequence ID" value="MEJ8476992.1"/>
    <property type="molecule type" value="Genomic_DNA"/>
</dbReference>
<dbReference type="Pfam" id="PF06002">
    <property type="entry name" value="CST-I"/>
    <property type="match status" value="1"/>
</dbReference>
<evidence type="ECO:0000313" key="2">
    <source>
        <dbReference type="Proteomes" id="UP001385499"/>
    </source>
</evidence>
<dbReference type="RefSeq" id="WP_340277890.1">
    <property type="nucleotide sequence ID" value="NZ_JBAKIA010000042.1"/>
</dbReference>
<dbReference type="InterPro" id="IPR009251">
    <property type="entry name" value="A-2_3-sialyltransferase"/>
</dbReference>
<reference evidence="1 2" key="1">
    <citation type="submission" date="2024-02" db="EMBL/GenBank/DDBJ databases">
        <title>Roseibium algae sp. nov., isolated from marine alga (Grateloupia sp.), showing potential in myo-inositol conversion.</title>
        <authorList>
            <person name="Wang Y."/>
        </authorList>
    </citation>
    <scope>NUCLEOTIDE SEQUENCE [LARGE SCALE GENOMIC DNA]</scope>
    <source>
        <strain evidence="1 2">H3510</strain>
    </source>
</reference>
<dbReference type="InterPro" id="IPR036715">
    <property type="entry name" value="A-2_3-sialylTrfase_sf"/>
</dbReference>
<organism evidence="1 2">
    <name type="scientific">Roseibium algae</name>
    <dbReference type="NCBI Taxonomy" id="3123038"/>
    <lineage>
        <taxon>Bacteria</taxon>
        <taxon>Pseudomonadati</taxon>
        <taxon>Pseudomonadota</taxon>
        <taxon>Alphaproteobacteria</taxon>
        <taxon>Hyphomicrobiales</taxon>
        <taxon>Stappiaceae</taxon>
        <taxon>Roseibium</taxon>
    </lineage>
</organism>
<dbReference type="Gene3D" id="3.90.1480.10">
    <property type="entry name" value="Alpha-2,3-sialyltransferase"/>
    <property type="match status" value="1"/>
</dbReference>
<keyword evidence="2" id="KW-1185">Reference proteome</keyword>
<evidence type="ECO:0000313" key="1">
    <source>
        <dbReference type="EMBL" id="MEJ8476992.1"/>
    </source>
</evidence>
<sequence length="231" mass="26859">MKKVAIIGNGPSASQYSLSDLPGGCEIARCNFFFLEREARFGNKVNHYFWSLNNPTLHDGLVEVLNNKKYSIQKFYSPVPARQFKFEQKGILRHQLLNRLVFDHWKRISRNPEISRYLMSRPFPTTGMQALAMFAIEGYRDISVVGIDFYQTNVRYNYDPPAELLKAMDPKHFQAGYEKGAHSLDIDTSFLLTILENYPRIRIRNIANNHIFNELASRRRGRIVSYDNPAY</sequence>
<protein>
    <submittedName>
        <fullName evidence="1">Alpha-2,3-sialyltransferase</fullName>
    </submittedName>
</protein>
<gene>
    <name evidence="1" type="ORF">V6575_23220</name>
</gene>
<dbReference type="Proteomes" id="UP001385499">
    <property type="component" value="Unassembled WGS sequence"/>
</dbReference>
<name>A0ABU8TS62_9HYPH</name>